<protein>
    <recommendedName>
        <fullName evidence="9">S1/P1 Nuclease</fullName>
    </recommendedName>
</protein>
<reference evidence="7" key="2">
    <citation type="submission" date="2020-10" db="EMBL/GenBank/DDBJ databases">
        <title>Mucilaginibacter sp. nov., isolated from soil.</title>
        <authorList>
            <person name="Jeon C.O."/>
        </authorList>
    </citation>
    <scope>NUCLEOTIDE SEQUENCE</scope>
    <source>
        <strain evidence="7">R11</strain>
    </source>
</reference>
<evidence type="ECO:0000256" key="6">
    <source>
        <dbReference type="ARBA" id="ARBA00023180"/>
    </source>
</evidence>
<dbReference type="GO" id="GO:0016788">
    <property type="term" value="F:hydrolase activity, acting on ester bonds"/>
    <property type="evidence" value="ECO:0007669"/>
    <property type="project" value="InterPro"/>
</dbReference>
<evidence type="ECO:0000313" key="7">
    <source>
        <dbReference type="EMBL" id="NCD68031.1"/>
    </source>
</evidence>
<keyword evidence="8" id="KW-1185">Reference proteome</keyword>
<dbReference type="GO" id="GO:0046872">
    <property type="term" value="F:metal ion binding"/>
    <property type="evidence" value="ECO:0007669"/>
    <property type="project" value="UniProtKB-KW"/>
</dbReference>
<dbReference type="InterPro" id="IPR003154">
    <property type="entry name" value="S1/P1nuclease"/>
</dbReference>
<evidence type="ECO:0000256" key="2">
    <source>
        <dbReference type="ARBA" id="ARBA00022723"/>
    </source>
</evidence>
<keyword evidence="1" id="KW-0540">Nuclease</keyword>
<dbReference type="Gene3D" id="1.10.575.10">
    <property type="entry name" value="P1 Nuclease"/>
    <property type="match status" value="1"/>
</dbReference>
<evidence type="ECO:0000256" key="4">
    <source>
        <dbReference type="ARBA" id="ARBA00022801"/>
    </source>
</evidence>
<dbReference type="PANTHER" id="PTHR33146:SF26">
    <property type="entry name" value="ENDONUCLEASE 4"/>
    <property type="match status" value="1"/>
</dbReference>
<comment type="caution">
    <text evidence="7">The sequence shown here is derived from an EMBL/GenBank/DDBJ whole genome shotgun (WGS) entry which is preliminary data.</text>
</comment>
<evidence type="ECO:0000256" key="1">
    <source>
        <dbReference type="ARBA" id="ARBA00022722"/>
    </source>
</evidence>
<name>A0A965ZE58_9SPHI</name>
<dbReference type="GO" id="GO:0006308">
    <property type="term" value="P:DNA catabolic process"/>
    <property type="evidence" value="ECO:0007669"/>
    <property type="project" value="InterPro"/>
</dbReference>
<gene>
    <name evidence="7" type="ORF">GSY63_01530</name>
</gene>
<keyword evidence="4" id="KW-0378">Hydrolase</keyword>
<sequence length="377" mass="42211">MKKYLLSFVFALCAVILVSWGYVGHQTVALIAEKHLTPQAQEAVKTLLGNQSIGDIASWADEIRDDKTFPEHFINAPLGLTRSQFEQEVISQPQDNVYKAILANEAILKSVMTSHEDKQKALKFIVHFVGDLHQPFHVSRKEDLGGNKIQVRFEDKGTNLHSLWDSRLIDKQGLKSSEMVAQLDQATPDQIKQWQSDSLMQWIWESYQIATRLYAEAKPGSKLGEEYYQTHIGIVDERIEQAGIRLAGLLNELFKNVEVASLKANAIDSTSKDKDQIARYIELKDISKHLNETVVTKGEVSGRRDMGSFVLVNLGGEYPNQLLTVMLRGESKSLAKELTGKYISVEGKVIDYKGKPEIVVTEVAKISILPSAESDGK</sequence>
<dbReference type="AlphaFoldDB" id="A0A965ZE58"/>
<keyword evidence="3" id="KW-0255">Endonuclease</keyword>
<dbReference type="GO" id="GO:0003676">
    <property type="term" value="F:nucleic acid binding"/>
    <property type="evidence" value="ECO:0007669"/>
    <property type="project" value="InterPro"/>
</dbReference>
<dbReference type="EMBL" id="WWEO01000033">
    <property type="protein sequence ID" value="NCD68031.1"/>
    <property type="molecule type" value="Genomic_DNA"/>
</dbReference>
<keyword evidence="6" id="KW-0325">Glycoprotein</keyword>
<keyword evidence="5" id="KW-1015">Disulfide bond</keyword>
<proteinExistence type="predicted"/>
<dbReference type="PANTHER" id="PTHR33146">
    <property type="entry name" value="ENDONUCLEASE 4"/>
    <property type="match status" value="1"/>
</dbReference>
<dbReference type="Pfam" id="PF02265">
    <property type="entry name" value="S1-P1_nuclease"/>
    <property type="match status" value="1"/>
</dbReference>
<dbReference type="CDD" id="cd11010">
    <property type="entry name" value="S1-P1_nuclease"/>
    <property type="match status" value="1"/>
</dbReference>
<keyword evidence="2" id="KW-0479">Metal-binding</keyword>
<dbReference type="Proteomes" id="UP000638732">
    <property type="component" value="Unassembled WGS sequence"/>
</dbReference>
<evidence type="ECO:0000313" key="8">
    <source>
        <dbReference type="Proteomes" id="UP000638732"/>
    </source>
</evidence>
<dbReference type="RefSeq" id="WP_166584054.1">
    <property type="nucleotide sequence ID" value="NZ_WWEO01000033.1"/>
</dbReference>
<evidence type="ECO:0008006" key="9">
    <source>
        <dbReference type="Google" id="ProtNLM"/>
    </source>
</evidence>
<reference evidence="7" key="1">
    <citation type="submission" date="2020-01" db="EMBL/GenBank/DDBJ databases">
        <authorList>
            <person name="Seo Y.L."/>
        </authorList>
    </citation>
    <scope>NUCLEOTIDE SEQUENCE</scope>
    <source>
        <strain evidence="7">R11</strain>
    </source>
</reference>
<evidence type="ECO:0000256" key="3">
    <source>
        <dbReference type="ARBA" id="ARBA00022759"/>
    </source>
</evidence>
<dbReference type="SUPFAM" id="SSF48537">
    <property type="entry name" value="Phospholipase C/P1 nuclease"/>
    <property type="match status" value="1"/>
</dbReference>
<dbReference type="GO" id="GO:0004519">
    <property type="term" value="F:endonuclease activity"/>
    <property type="evidence" value="ECO:0007669"/>
    <property type="project" value="UniProtKB-KW"/>
</dbReference>
<evidence type="ECO:0000256" key="5">
    <source>
        <dbReference type="ARBA" id="ARBA00023157"/>
    </source>
</evidence>
<dbReference type="InterPro" id="IPR008947">
    <property type="entry name" value="PLipase_C/P1_nuclease_dom_sf"/>
</dbReference>
<accession>A0A965ZE58</accession>
<organism evidence="7 8">
    <name type="scientific">Mucilaginibacter agri</name>
    <dbReference type="NCBI Taxonomy" id="2695265"/>
    <lineage>
        <taxon>Bacteria</taxon>
        <taxon>Pseudomonadati</taxon>
        <taxon>Bacteroidota</taxon>
        <taxon>Sphingobacteriia</taxon>
        <taxon>Sphingobacteriales</taxon>
        <taxon>Sphingobacteriaceae</taxon>
        <taxon>Mucilaginibacter</taxon>
    </lineage>
</organism>